<dbReference type="OrthoDB" id="8582489at2"/>
<evidence type="ECO:0000313" key="6">
    <source>
        <dbReference type="EMBL" id="TWO71139.1"/>
    </source>
</evidence>
<sequence length="298" mass="32605">MRIATWHWGGRLQAGTVSSDGREVTPLAVANAAAGALEIIERLAAGEGLPREAGPRLPMEAVTLAAPIPLPRRNIFCAGRNYRAHAAELATSVFRDTLPAEDKWPILFTKFPETVIGPHDTVRLPDPAITREIDYESELAVIIGTRGRNISRSRAMDHVFGYTVLNDISARDIQVRHQQWVLGKSFDTFCPMGPCIVTPDELDGRDTRIRGWLIPKGPKGGATELRQDGRTRDMIFDIPTLIETCSRGITLLPGDIIATGTPSGVGMGFSPPKWLQAGDRFRIEIDGIGAIDNLFDYA</sequence>
<dbReference type="PANTHER" id="PTHR11820:SF7">
    <property type="entry name" value="ACYLPYRUVASE FAHD1, MITOCHONDRIAL"/>
    <property type="match status" value="1"/>
</dbReference>
<dbReference type="GO" id="GO:0018773">
    <property type="term" value="F:acetylpyruvate hydrolase activity"/>
    <property type="evidence" value="ECO:0007669"/>
    <property type="project" value="TreeGrafter"/>
</dbReference>
<accession>A0A562ZRB0</accession>
<dbReference type="GO" id="GO:0016853">
    <property type="term" value="F:isomerase activity"/>
    <property type="evidence" value="ECO:0007669"/>
    <property type="project" value="UniProtKB-ARBA"/>
</dbReference>
<comment type="cofactor">
    <cofactor evidence="1">
        <name>Mg(2+)</name>
        <dbReference type="ChEBI" id="CHEBI:18420"/>
    </cofactor>
</comment>
<dbReference type="FunFam" id="3.90.850.10:FF:000002">
    <property type="entry name" value="2-hydroxyhepta-2,4-diene-1,7-dioate isomerase"/>
    <property type="match status" value="1"/>
</dbReference>
<dbReference type="Proteomes" id="UP000318199">
    <property type="component" value="Unassembled WGS sequence"/>
</dbReference>
<evidence type="ECO:0000256" key="3">
    <source>
        <dbReference type="ARBA" id="ARBA00022723"/>
    </source>
</evidence>
<dbReference type="Gene3D" id="3.90.850.10">
    <property type="entry name" value="Fumarylacetoacetase-like, C-terminal domain"/>
    <property type="match status" value="1"/>
</dbReference>
<keyword evidence="4 6" id="KW-0378">Hydrolase</keyword>
<proteinExistence type="inferred from homology"/>
<name>A0A562ZRB0_9BURK</name>
<dbReference type="SUPFAM" id="SSF56529">
    <property type="entry name" value="FAH"/>
    <property type="match status" value="1"/>
</dbReference>
<dbReference type="Pfam" id="PF01557">
    <property type="entry name" value="FAA_hydrolase"/>
    <property type="match status" value="1"/>
</dbReference>
<gene>
    <name evidence="6" type="ORF">FN976_12570</name>
</gene>
<dbReference type="EMBL" id="VOBQ01000009">
    <property type="protein sequence ID" value="TWO71139.1"/>
    <property type="molecule type" value="Genomic_DNA"/>
</dbReference>
<dbReference type="GO" id="GO:0019752">
    <property type="term" value="P:carboxylic acid metabolic process"/>
    <property type="evidence" value="ECO:0007669"/>
    <property type="project" value="UniProtKB-ARBA"/>
</dbReference>
<evidence type="ECO:0000259" key="5">
    <source>
        <dbReference type="Pfam" id="PF01557"/>
    </source>
</evidence>
<dbReference type="RefSeq" id="WP_145893369.1">
    <property type="nucleotide sequence ID" value="NZ_VOBQ01000009.1"/>
</dbReference>
<reference evidence="6 7" key="1">
    <citation type="submission" date="2019-07" db="EMBL/GenBank/DDBJ databases">
        <title>Caenimonas sedimenti sp. nov., isolated from activated sludge.</title>
        <authorList>
            <person name="Xu J."/>
        </authorList>
    </citation>
    <scope>NUCLEOTIDE SEQUENCE [LARGE SCALE GENOMIC DNA]</scope>
    <source>
        <strain evidence="6 7">HX-9-20</strain>
    </source>
</reference>
<dbReference type="PANTHER" id="PTHR11820">
    <property type="entry name" value="ACYLPYRUVASE"/>
    <property type="match status" value="1"/>
</dbReference>
<feature type="domain" description="Fumarylacetoacetase-like C-terminal" evidence="5">
    <location>
        <begin position="75"/>
        <end position="293"/>
    </location>
</feature>
<dbReference type="GO" id="GO:0046872">
    <property type="term" value="F:metal ion binding"/>
    <property type="evidence" value="ECO:0007669"/>
    <property type="project" value="UniProtKB-KW"/>
</dbReference>
<evidence type="ECO:0000313" key="7">
    <source>
        <dbReference type="Proteomes" id="UP000318199"/>
    </source>
</evidence>
<keyword evidence="7" id="KW-1185">Reference proteome</keyword>
<dbReference type="AlphaFoldDB" id="A0A562ZRB0"/>
<evidence type="ECO:0000256" key="2">
    <source>
        <dbReference type="ARBA" id="ARBA00010211"/>
    </source>
</evidence>
<organism evidence="6 7">
    <name type="scientific">Caenimonas sedimenti</name>
    <dbReference type="NCBI Taxonomy" id="2596921"/>
    <lineage>
        <taxon>Bacteria</taxon>
        <taxon>Pseudomonadati</taxon>
        <taxon>Pseudomonadota</taxon>
        <taxon>Betaproteobacteria</taxon>
        <taxon>Burkholderiales</taxon>
        <taxon>Comamonadaceae</taxon>
        <taxon>Caenimonas</taxon>
    </lineage>
</organism>
<comment type="similarity">
    <text evidence="2">Belongs to the FAH family.</text>
</comment>
<protein>
    <submittedName>
        <fullName evidence="6">Fumarylacetoacetate hydrolase family protein</fullName>
    </submittedName>
</protein>
<evidence type="ECO:0000256" key="1">
    <source>
        <dbReference type="ARBA" id="ARBA00001946"/>
    </source>
</evidence>
<comment type="caution">
    <text evidence="6">The sequence shown here is derived from an EMBL/GenBank/DDBJ whole genome shotgun (WGS) entry which is preliminary data.</text>
</comment>
<dbReference type="InterPro" id="IPR011234">
    <property type="entry name" value="Fumarylacetoacetase-like_C"/>
</dbReference>
<dbReference type="InterPro" id="IPR036663">
    <property type="entry name" value="Fumarylacetoacetase_C_sf"/>
</dbReference>
<keyword evidence="3" id="KW-0479">Metal-binding</keyword>
<evidence type="ECO:0000256" key="4">
    <source>
        <dbReference type="ARBA" id="ARBA00022801"/>
    </source>
</evidence>